<comment type="caution">
    <text evidence="1">The sequence shown here is derived from an EMBL/GenBank/DDBJ whole genome shotgun (WGS) entry which is preliminary data.</text>
</comment>
<sequence>KSTGDNYTAAEANEVKAVVNGKADALGADDNYVTDAELSVLQATSGANTGDEVVCSSAEINTGTENVKYVSPDALAGSDIGEKHVALSWNGVAVNTATGTNKITFTVPSTWSGTWNLVAVDGFVNTAGTTGTQEYMVYNATDSSNMLSTALTIDSAEKSSSTAATPVVIDTGEDDVVAWDEIQMNCTAVCTTPGKGDLITLTFRKP</sequence>
<accession>X0UHG8</accession>
<gene>
    <name evidence="1" type="ORF">S01H1_42223</name>
</gene>
<organism evidence="1">
    <name type="scientific">marine sediment metagenome</name>
    <dbReference type="NCBI Taxonomy" id="412755"/>
    <lineage>
        <taxon>unclassified sequences</taxon>
        <taxon>metagenomes</taxon>
        <taxon>ecological metagenomes</taxon>
    </lineage>
</organism>
<dbReference type="AlphaFoldDB" id="X0UHG8"/>
<feature type="non-terminal residue" evidence="1">
    <location>
        <position position="1"/>
    </location>
</feature>
<dbReference type="EMBL" id="BARS01026830">
    <property type="protein sequence ID" value="GAG05010.1"/>
    <property type="molecule type" value="Genomic_DNA"/>
</dbReference>
<protein>
    <submittedName>
        <fullName evidence="1">Uncharacterized protein</fullName>
    </submittedName>
</protein>
<proteinExistence type="predicted"/>
<name>X0UHG8_9ZZZZ</name>
<reference evidence="1" key="1">
    <citation type="journal article" date="2014" name="Front. Microbiol.">
        <title>High frequency of phylogenetically diverse reductive dehalogenase-homologous genes in deep subseafloor sedimentary metagenomes.</title>
        <authorList>
            <person name="Kawai M."/>
            <person name="Futagami T."/>
            <person name="Toyoda A."/>
            <person name="Takaki Y."/>
            <person name="Nishi S."/>
            <person name="Hori S."/>
            <person name="Arai W."/>
            <person name="Tsubouchi T."/>
            <person name="Morono Y."/>
            <person name="Uchiyama I."/>
            <person name="Ito T."/>
            <person name="Fujiyama A."/>
            <person name="Inagaki F."/>
            <person name="Takami H."/>
        </authorList>
    </citation>
    <scope>NUCLEOTIDE SEQUENCE</scope>
    <source>
        <strain evidence="1">Expedition CK06-06</strain>
    </source>
</reference>
<evidence type="ECO:0000313" key="1">
    <source>
        <dbReference type="EMBL" id="GAG05010.1"/>
    </source>
</evidence>